<sequence length="195" mass="20958">MRASSVCAGHGLSRDGSSKKTILVHPLHDSSPQTFYDPCPWNLPRLLPKGTGGVFLWGAAVKIPASNRGFGKTQLPLPDQLFRTPETPSLIGTVSWAVPLQLTTDAGTRMLIASQAESLSTAKTPESVLCHPTLTHIEDQHRRAVPSEMPTPELIGPPESWTVGFPGNNGTSIPSLMKHKGDVLRRSVCSHAART</sequence>
<name>S8AWT7_PENO1</name>
<dbReference type="HOGENOM" id="CLU_1396779_0_0_1"/>
<dbReference type="Proteomes" id="UP000019376">
    <property type="component" value="Unassembled WGS sequence"/>
</dbReference>
<accession>S8AWT7</accession>
<organism evidence="1 2">
    <name type="scientific">Penicillium oxalicum (strain 114-2 / CGMCC 5302)</name>
    <name type="common">Penicillium decumbens</name>
    <dbReference type="NCBI Taxonomy" id="933388"/>
    <lineage>
        <taxon>Eukaryota</taxon>
        <taxon>Fungi</taxon>
        <taxon>Dikarya</taxon>
        <taxon>Ascomycota</taxon>
        <taxon>Pezizomycotina</taxon>
        <taxon>Eurotiomycetes</taxon>
        <taxon>Eurotiomycetidae</taxon>
        <taxon>Eurotiales</taxon>
        <taxon>Aspergillaceae</taxon>
        <taxon>Penicillium</taxon>
    </lineage>
</organism>
<dbReference type="AlphaFoldDB" id="S8AWT7"/>
<protein>
    <submittedName>
        <fullName evidence="1">Uncharacterized protein</fullName>
    </submittedName>
</protein>
<evidence type="ECO:0000313" key="1">
    <source>
        <dbReference type="EMBL" id="EPS30768.1"/>
    </source>
</evidence>
<gene>
    <name evidence="1" type="ORF">PDE_05720</name>
</gene>
<keyword evidence="2" id="KW-1185">Reference proteome</keyword>
<reference evidence="1 2" key="1">
    <citation type="journal article" date="2013" name="PLoS ONE">
        <title>Genomic and secretomic analyses reveal unique features of the lignocellulolytic enzyme system of Penicillium decumbens.</title>
        <authorList>
            <person name="Liu G."/>
            <person name="Zhang L."/>
            <person name="Wei X."/>
            <person name="Zou G."/>
            <person name="Qin Y."/>
            <person name="Ma L."/>
            <person name="Li J."/>
            <person name="Zheng H."/>
            <person name="Wang S."/>
            <person name="Wang C."/>
            <person name="Xun L."/>
            <person name="Zhao G.-P."/>
            <person name="Zhou Z."/>
            <person name="Qu Y."/>
        </authorList>
    </citation>
    <scope>NUCLEOTIDE SEQUENCE [LARGE SCALE GENOMIC DNA]</scope>
    <source>
        <strain evidence="2">114-2 / CGMCC 5302</strain>
    </source>
</reference>
<dbReference type="EMBL" id="KB644412">
    <property type="protein sequence ID" value="EPS30768.1"/>
    <property type="molecule type" value="Genomic_DNA"/>
</dbReference>
<proteinExistence type="predicted"/>
<evidence type="ECO:0000313" key="2">
    <source>
        <dbReference type="Proteomes" id="UP000019376"/>
    </source>
</evidence>